<evidence type="ECO:0000256" key="1">
    <source>
        <dbReference type="ARBA" id="ARBA00005806"/>
    </source>
</evidence>
<proteinExistence type="inferred from homology"/>
<protein>
    <submittedName>
        <fullName evidence="5">Putative 2-naphthoyl-CoA reductase beta subunit</fullName>
    </submittedName>
</protein>
<organism evidence="5">
    <name type="scientific">bacterium enrichment culture clone N47</name>
    <dbReference type="NCBI Taxonomy" id="700510"/>
    <lineage>
        <taxon>Bacteria</taxon>
        <taxon>environmental samples</taxon>
    </lineage>
</organism>
<dbReference type="InterPro" id="IPR017604">
    <property type="entry name" value="Benzoyl-CoA_Rdtase_bzd_osu"/>
</dbReference>
<dbReference type="AlphaFoldDB" id="D2XBJ7"/>
<dbReference type="EMBL" id="GU080119">
    <property type="protein sequence ID" value="ADB04316.1"/>
    <property type="molecule type" value="Genomic_DNA"/>
</dbReference>
<reference evidence="5" key="1">
    <citation type="journal article" date="2010" name="J. Bacteriol.">
        <title>Combined genomic and proteomic approaches identify gene clusters involved in anaerobic 2-methylnaphthalene degradation in the sulfate-reducing enrichment culture N47.</title>
        <authorList>
            <person name="Selesi D."/>
            <person name="Jehmlich N."/>
            <person name="von Bergen M."/>
            <person name="Schmidt F."/>
            <person name="Rattei T."/>
            <person name="Tischler P."/>
            <person name="Lueders T."/>
            <person name="Meckenstock R.U."/>
        </authorList>
    </citation>
    <scope>NUCLEOTIDE SEQUENCE</scope>
</reference>
<feature type="non-terminal residue" evidence="5">
    <location>
        <position position="436"/>
    </location>
</feature>
<keyword evidence="2" id="KW-0479">Metal-binding</keyword>
<keyword evidence="3" id="KW-0408">Iron</keyword>
<dbReference type="NCBIfam" id="TIGR03191">
    <property type="entry name" value="benz_CoA_bzdO"/>
    <property type="match status" value="1"/>
</dbReference>
<dbReference type="GO" id="GO:0046872">
    <property type="term" value="F:metal ion binding"/>
    <property type="evidence" value="ECO:0007669"/>
    <property type="project" value="UniProtKB-KW"/>
</dbReference>
<evidence type="ECO:0000313" key="5">
    <source>
        <dbReference type="EMBL" id="ADB04316.1"/>
    </source>
</evidence>
<dbReference type="PANTHER" id="PTHR30548:SF4">
    <property type="entry name" value="SUBUNIT OF OXYGEN-SENSITIVE 2-HYDROXYISOCAPROYL-COA DEHYDRATASE"/>
    <property type="match status" value="1"/>
</dbReference>
<evidence type="ECO:0000256" key="4">
    <source>
        <dbReference type="ARBA" id="ARBA00023014"/>
    </source>
</evidence>
<accession>D2XBJ7</accession>
<sequence>MSDIKRYKTEPLKCWGKAKELRAKYYREYKEARSKGGICWSGGAEAIDVIPYAFGDDVHALTAEPYAAAIAFDPEFAHKCESALESKGWARDMCAYMRNYWGSVLIDQYAFGGPFPKPHFNLQSGFCCTHAKWFQVLSLWEDVPYFNIDIGTIPFWKEEHPNRLQYIVDQMQDSIEFIEKVTGRKCDDERLIEGVYNDSRNTSLWAKITELNQNTPAPLDEKSMYSLYVFTTLDRARKEFVDFYEELYAETKDRVDRGIAALATERFRLMSDSQPPWAFLRVWRYLEQFGVVSTGSIYTIGLEGVWDIADDWSLTPREDLKSRGVVLKTREDALRAMADWHMRRPIYAMFYNADWKSKLMVQYAKQWNCDAAMLHLNRGCEGTSLGIMENRTALIKAGLPVLTYEGNMGDDRDFDEGRTVARIDTFMEGLGLNKLA</sequence>
<evidence type="ECO:0000256" key="2">
    <source>
        <dbReference type="ARBA" id="ARBA00022723"/>
    </source>
</evidence>
<dbReference type="Gene3D" id="3.40.50.11900">
    <property type="match status" value="1"/>
</dbReference>
<keyword evidence="4" id="KW-0411">Iron-sulfur</keyword>
<name>D2XBJ7_9BACT</name>
<dbReference type="Pfam" id="PF06050">
    <property type="entry name" value="HGD-D"/>
    <property type="match status" value="1"/>
</dbReference>
<comment type="similarity">
    <text evidence="1">Belongs to the FldB/FldC dehydratase alpha/beta subunit family.</text>
</comment>
<dbReference type="InterPro" id="IPR010327">
    <property type="entry name" value="FldB/FldC_alpha/beta"/>
</dbReference>
<evidence type="ECO:0000256" key="3">
    <source>
        <dbReference type="ARBA" id="ARBA00023004"/>
    </source>
</evidence>
<dbReference type="PANTHER" id="PTHR30548">
    <property type="entry name" value="2-HYDROXYGLUTARYL-COA DEHYDRATASE, D-COMPONENT-RELATED"/>
    <property type="match status" value="1"/>
</dbReference>
<dbReference type="SMR" id="D2XBJ7"/>
<dbReference type="GO" id="GO:0051536">
    <property type="term" value="F:iron-sulfur cluster binding"/>
    <property type="evidence" value="ECO:0007669"/>
    <property type="project" value="UniProtKB-KW"/>
</dbReference>